<organism evidence="2 3">
    <name type="scientific">Lawsonella clevelandensis</name>
    <dbReference type="NCBI Taxonomy" id="1528099"/>
    <lineage>
        <taxon>Bacteria</taxon>
        <taxon>Bacillati</taxon>
        <taxon>Actinomycetota</taxon>
        <taxon>Actinomycetes</taxon>
        <taxon>Mycobacteriales</taxon>
        <taxon>Lawsonellaceae</taxon>
        <taxon>Lawsonella</taxon>
    </lineage>
</organism>
<protein>
    <submittedName>
        <fullName evidence="2">Uncharacterized protein</fullName>
    </submittedName>
</protein>
<proteinExistence type="predicted"/>
<feature type="compositionally biased region" description="Basic and acidic residues" evidence="1">
    <location>
        <begin position="1"/>
        <end position="11"/>
    </location>
</feature>
<evidence type="ECO:0000313" key="2">
    <source>
        <dbReference type="EMBL" id="PZP89128.1"/>
    </source>
</evidence>
<dbReference type="EMBL" id="QFOZ01000004">
    <property type="protein sequence ID" value="PZP89128.1"/>
    <property type="molecule type" value="Genomic_DNA"/>
</dbReference>
<dbReference type="Proteomes" id="UP000248606">
    <property type="component" value="Unassembled WGS sequence"/>
</dbReference>
<feature type="region of interest" description="Disordered" evidence="1">
    <location>
        <begin position="1"/>
        <end position="43"/>
    </location>
</feature>
<dbReference type="AlphaFoldDB" id="A0A2W5ICP0"/>
<gene>
    <name evidence="2" type="ORF">DI579_04355</name>
</gene>
<evidence type="ECO:0000313" key="3">
    <source>
        <dbReference type="Proteomes" id="UP000248606"/>
    </source>
</evidence>
<sequence length="191" mass="20693">MQDFLVAEKELPQGFSSSPIRGNELSRATEGTQQPSRAECREPSKQWFSVASADNQAGEYLEYPAAEVVVALLLVRPAGSLTHIDRYIDLCQHYIRQGSGLTLGVSVKPYSVPDKTPGARAYQERIALSHNSAHGTVQDSTVSSTYLYGNVHGVGVIAILRSRKALPTAQQTASLNAIFAGQVEKISRTYG</sequence>
<accession>A0A2W5ICP0</accession>
<reference evidence="2 3" key="1">
    <citation type="submission" date="2017-08" db="EMBL/GenBank/DDBJ databases">
        <title>Infants hospitalized years apart are colonized by the same room-sourced microbial strains.</title>
        <authorList>
            <person name="Brooks B."/>
            <person name="Olm M.R."/>
            <person name="Firek B.A."/>
            <person name="Baker R."/>
            <person name="Thomas B.C."/>
            <person name="Morowitz M.J."/>
            <person name="Banfield J.F."/>
        </authorList>
    </citation>
    <scope>NUCLEOTIDE SEQUENCE [LARGE SCALE GENOMIC DNA]</scope>
    <source>
        <strain evidence="2">S2_006_000_R1_57</strain>
    </source>
</reference>
<evidence type="ECO:0000256" key="1">
    <source>
        <dbReference type="SAM" id="MobiDB-lite"/>
    </source>
</evidence>
<comment type="caution">
    <text evidence="2">The sequence shown here is derived from an EMBL/GenBank/DDBJ whole genome shotgun (WGS) entry which is preliminary data.</text>
</comment>
<name>A0A2W5ICP0_9ACTN</name>